<feature type="compositionally biased region" description="Basic and acidic residues" evidence="1">
    <location>
        <begin position="37"/>
        <end position="47"/>
    </location>
</feature>
<keyword evidence="3" id="KW-1185">Reference proteome</keyword>
<feature type="region of interest" description="Disordered" evidence="1">
    <location>
        <begin position="14"/>
        <end position="131"/>
    </location>
</feature>
<sequence>MFKQLSKLAITSLGSRRSMLSSLPRTSSRMSFYSTKHNSDTYAKDDADTTTPSDGNVFRVDSSSENVQTPTEPLSGEWSRAGAKSEEYATSDSSYKTKAGDQLRYGGAKAKAPNSTGKNEGPDAKGSAGRR</sequence>
<evidence type="ECO:0000256" key="1">
    <source>
        <dbReference type="SAM" id="MobiDB-lite"/>
    </source>
</evidence>
<protein>
    <submittedName>
        <fullName evidence="2">Uncharacterized protein</fullName>
    </submittedName>
</protein>
<feature type="compositionally biased region" description="Polar residues" evidence="1">
    <location>
        <begin position="61"/>
        <end position="72"/>
    </location>
</feature>
<dbReference type="EMBL" id="JAACJK010000061">
    <property type="protein sequence ID" value="KAF5335528.1"/>
    <property type="molecule type" value="Genomic_DNA"/>
</dbReference>
<reference evidence="2 3" key="1">
    <citation type="journal article" date="2020" name="ISME J.">
        <title>Uncovering the hidden diversity of litter-decomposition mechanisms in mushroom-forming fungi.</title>
        <authorList>
            <person name="Floudas D."/>
            <person name="Bentzer J."/>
            <person name="Ahren D."/>
            <person name="Johansson T."/>
            <person name="Persson P."/>
            <person name="Tunlid A."/>
        </authorList>
    </citation>
    <scope>NUCLEOTIDE SEQUENCE [LARGE SCALE GENOMIC DNA]</scope>
    <source>
        <strain evidence="2 3">CBS 175.51</strain>
    </source>
</reference>
<feature type="compositionally biased region" description="Low complexity" evidence="1">
    <location>
        <begin position="14"/>
        <end position="31"/>
    </location>
</feature>
<dbReference type="AlphaFoldDB" id="A0A8H5C7F9"/>
<accession>A0A8H5C7F9</accession>
<name>A0A8H5C7F9_9AGAR</name>
<gene>
    <name evidence="2" type="ORF">D9611_012142</name>
</gene>
<dbReference type="OrthoDB" id="2687798at2759"/>
<proteinExistence type="predicted"/>
<dbReference type="Proteomes" id="UP000541558">
    <property type="component" value="Unassembled WGS sequence"/>
</dbReference>
<comment type="caution">
    <text evidence="2">The sequence shown here is derived from an EMBL/GenBank/DDBJ whole genome shotgun (WGS) entry which is preliminary data.</text>
</comment>
<evidence type="ECO:0000313" key="3">
    <source>
        <dbReference type="Proteomes" id="UP000541558"/>
    </source>
</evidence>
<organism evidence="2 3">
    <name type="scientific">Ephemerocybe angulata</name>
    <dbReference type="NCBI Taxonomy" id="980116"/>
    <lineage>
        <taxon>Eukaryota</taxon>
        <taxon>Fungi</taxon>
        <taxon>Dikarya</taxon>
        <taxon>Basidiomycota</taxon>
        <taxon>Agaricomycotina</taxon>
        <taxon>Agaricomycetes</taxon>
        <taxon>Agaricomycetidae</taxon>
        <taxon>Agaricales</taxon>
        <taxon>Agaricineae</taxon>
        <taxon>Psathyrellaceae</taxon>
        <taxon>Ephemerocybe</taxon>
    </lineage>
</organism>
<evidence type="ECO:0000313" key="2">
    <source>
        <dbReference type="EMBL" id="KAF5335528.1"/>
    </source>
</evidence>